<dbReference type="InterPro" id="IPR005861">
    <property type="entry name" value="HisP_aminotrans"/>
</dbReference>
<keyword evidence="5 9" id="KW-0032">Aminotransferase</keyword>
<dbReference type="UniPathway" id="UPA00031">
    <property type="reaction ID" value="UER00012"/>
</dbReference>
<dbReference type="Proteomes" id="UP000288293">
    <property type="component" value="Unassembled WGS sequence"/>
</dbReference>
<organism evidence="11 12">
    <name type="scientific">Aliidiomarina minuta</name>
    <dbReference type="NCBI Taxonomy" id="880057"/>
    <lineage>
        <taxon>Bacteria</taxon>
        <taxon>Pseudomonadati</taxon>
        <taxon>Pseudomonadota</taxon>
        <taxon>Gammaproteobacteria</taxon>
        <taxon>Alteromonadales</taxon>
        <taxon>Idiomarinaceae</taxon>
        <taxon>Aliidiomarina</taxon>
    </lineage>
</organism>
<dbReference type="Pfam" id="PF00155">
    <property type="entry name" value="Aminotran_1_2"/>
    <property type="match status" value="1"/>
</dbReference>
<evidence type="ECO:0000259" key="10">
    <source>
        <dbReference type="Pfam" id="PF00155"/>
    </source>
</evidence>
<accession>A0A432W6N0</accession>
<reference evidence="11 12" key="1">
    <citation type="journal article" date="2011" name="Front. Microbiol.">
        <title>Genomic signatures of strain selection and enhancement in Bacillus atrophaeus var. globigii, a historical biowarfare simulant.</title>
        <authorList>
            <person name="Gibbons H.S."/>
            <person name="Broomall S.M."/>
            <person name="McNew L.A."/>
            <person name="Daligault H."/>
            <person name="Chapman C."/>
            <person name="Bruce D."/>
            <person name="Karavis M."/>
            <person name="Krepps M."/>
            <person name="McGregor P.A."/>
            <person name="Hong C."/>
            <person name="Park K.H."/>
            <person name="Akmal A."/>
            <person name="Feldman A."/>
            <person name="Lin J.S."/>
            <person name="Chang W.E."/>
            <person name="Higgs B.W."/>
            <person name="Demirev P."/>
            <person name="Lindquist J."/>
            <person name="Liem A."/>
            <person name="Fochler E."/>
            <person name="Read T.D."/>
            <person name="Tapia R."/>
            <person name="Johnson S."/>
            <person name="Bishop-Lilly K.A."/>
            <person name="Detter C."/>
            <person name="Han C."/>
            <person name="Sozhamannan S."/>
            <person name="Rosenzweig C.N."/>
            <person name="Skowronski E.W."/>
        </authorList>
    </citation>
    <scope>NUCLEOTIDE SEQUENCE [LARGE SCALE GENOMIC DNA]</scope>
    <source>
        <strain evidence="11 12">MLST1</strain>
    </source>
</reference>
<dbReference type="SUPFAM" id="SSF53383">
    <property type="entry name" value="PLP-dependent transferases"/>
    <property type="match status" value="1"/>
</dbReference>
<evidence type="ECO:0000256" key="7">
    <source>
        <dbReference type="ARBA" id="ARBA00022898"/>
    </source>
</evidence>
<protein>
    <recommendedName>
        <fullName evidence="9">Histidinol-phosphate aminotransferase</fullName>
        <ecNumber evidence="9">2.6.1.9</ecNumber>
    </recommendedName>
    <alternativeName>
        <fullName evidence="9">Imidazole acetol-phosphate transaminase</fullName>
    </alternativeName>
</protein>
<gene>
    <name evidence="9" type="primary">hisC</name>
    <name evidence="11" type="ORF">CWE09_02530</name>
</gene>
<comment type="subunit">
    <text evidence="4 9">Homodimer.</text>
</comment>
<keyword evidence="7 9" id="KW-0663">Pyridoxal phosphate</keyword>
<comment type="similarity">
    <text evidence="3 9">Belongs to the class-II pyridoxal-phosphate-dependent aminotransferase family. Histidinol-phosphate aminotransferase subfamily.</text>
</comment>
<comment type="catalytic activity">
    <reaction evidence="8 9">
        <text>L-histidinol phosphate + 2-oxoglutarate = 3-(imidazol-4-yl)-2-oxopropyl phosphate + L-glutamate</text>
        <dbReference type="Rhea" id="RHEA:23744"/>
        <dbReference type="ChEBI" id="CHEBI:16810"/>
        <dbReference type="ChEBI" id="CHEBI:29985"/>
        <dbReference type="ChEBI" id="CHEBI:57766"/>
        <dbReference type="ChEBI" id="CHEBI:57980"/>
        <dbReference type="EC" id="2.6.1.9"/>
    </reaction>
</comment>
<dbReference type="InterPro" id="IPR050106">
    <property type="entry name" value="HistidinolP_aminotransfase"/>
</dbReference>
<dbReference type="Gene3D" id="3.40.640.10">
    <property type="entry name" value="Type I PLP-dependent aspartate aminotransferase-like (Major domain)"/>
    <property type="match status" value="1"/>
</dbReference>
<evidence type="ECO:0000313" key="11">
    <source>
        <dbReference type="EMBL" id="RUO25626.1"/>
    </source>
</evidence>
<dbReference type="RefSeq" id="WP_126802381.1">
    <property type="nucleotide sequence ID" value="NZ_PIPL01000001.1"/>
</dbReference>
<dbReference type="InterPro" id="IPR015421">
    <property type="entry name" value="PyrdxlP-dep_Trfase_major"/>
</dbReference>
<proteinExistence type="inferred from homology"/>
<keyword evidence="12" id="KW-1185">Reference proteome</keyword>
<evidence type="ECO:0000256" key="5">
    <source>
        <dbReference type="ARBA" id="ARBA00022576"/>
    </source>
</evidence>
<evidence type="ECO:0000256" key="8">
    <source>
        <dbReference type="ARBA" id="ARBA00047481"/>
    </source>
</evidence>
<name>A0A432W6N0_9GAMM</name>
<dbReference type="PANTHER" id="PTHR43643:SF3">
    <property type="entry name" value="HISTIDINOL-PHOSPHATE AMINOTRANSFERASE"/>
    <property type="match status" value="1"/>
</dbReference>
<dbReference type="OrthoDB" id="9813612at2"/>
<keyword evidence="6 9" id="KW-0808">Transferase</keyword>
<dbReference type="InterPro" id="IPR001917">
    <property type="entry name" value="Aminotrans_II_pyridoxalP_BS"/>
</dbReference>
<evidence type="ECO:0000256" key="2">
    <source>
        <dbReference type="ARBA" id="ARBA00005011"/>
    </source>
</evidence>
<dbReference type="PROSITE" id="PS00599">
    <property type="entry name" value="AA_TRANSFER_CLASS_2"/>
    <property type="match status" value="1"/>
</dbReference>
<dbReference type="NCBIfam" id="TIGR01141">
    <property type="entry name" value="hisC"/>
    <property type="match status" value="1"/>
</dbReference>
<dbReference type="InterPro" id="IPR004839">
    <property type="entry name" value="Aminotransferase_I/II_large"/>
</dbReference>
<dbReference type="GO" id="GO:0030170">
    <property type="term" value="F:pyridoxal phosphate binding"/>
    <property type="evidence" value="ECO:0007669"/>
    <property type="project" value="InterPro"/>
</dbReference>
<dbReference type="InterPro" id="IPR015422">
    <property type="entry name" value="PyrdxlP-dep_Trfase_small"/>
</dbReference>
<evidence type="ECO:0000256" key="9">
    <source>
        <dbReference type="HAMAP-Rule" id="MF_01023"/>
    </source>
</evidence>
<comment type="caution">
    <text evidence="11">The sequence shown here is derived from an EMBL/GenBank/DDBJ whole genome shotgun (WGS) entry which is preliminary data.</text>
</comment>
<dbReference type="GO" id="GO:0004400">
    <property type="term" value="F:histidinol-phosphate transaminase activity"/>
    <property type="evidence" value="ECO:0007669"/>
    <property type="project" value="UniProtKB-UniRule"/>
</dbReference>
<evidence type="ECO:0000256" key="4">
    <source>
        <dbReference type="ARBA" id="ARBA00011738"/>
    </source>
</evidence>
<dbReference type="GO" id="GO:0000105">
    <property type="term" value="P:L-histidine biosynthetic process"/>
    <property type="evidence" value="ECO:0007669"/>
    <property type="project" value="UniProtKB-UniRule"/>
</dbReference>
<dbReference type="Gene3D" id="3.90.1150.10">
    <property type="entry name" value="Aspartate Aminotransferase, domain 1"/>
    <property type="match status" value="1"/>
</dbReference>
<feature type="modified residue" description="N6-(pyridoxal phosphate)lysine" evidence="9">
    <location>
        <position position="230"/>
    </location>
</feature>
<keyword evidence="9" id="KW-0368">Histidine biosynthesis</keyword>
<dbReference type="CDD" id="cd00609">
    <property type="entry name" value="AAT_like"/>
    <property type="match status" value="1"/>
</dbReference>
<evidence type="ECO:0000256" key="3">
    <source>
        <dbReference type="ARBA" id="ARBA00007970"/>
    </source>
</evidence>
<dbReference type="InterPro" id="IPR015424">
    <property type="entry name" value="PyrdxlP-dep_Trfase"/>
</dbReference>
<evidence type="ECO:0000256" key="1">
    <source>
        <dbReference type="ARBA" id="ARBA00001933"/>
    </source>
</evidence>
<dbReference type="EMBL" id="PIPL01000001">
    <property type="protein sequence ID" value="RUO25626.1"/>
    <property type="molecule type" value="Genomic_DNA"/>
</dbReference>
<dbReference type="AlphaFoldDB" id="A0A432W6N0"/>
<evidence type="ECO:0000313" key="12">
    <source>
        <dbReference type="Proteomes" id="UP000288293"/>
    </source>
</evidence>
<comment type="cofactor">
    <cofactor evidence="1 9">
        <name>pyridoxal 5'-phosphate</name>
        <dbReference type="ChEBI" id="CHEBI:597326"/>
    </cofactor>
</comment>
<comment type="pathway">
    <text evidence="2 9">Amino-acid biosynthesis; L-histidine biosynthesis; L-histidine from 5-phospho-alpha-D-ribose 1-diphosphate: step 7/9.</text>
</comment>
<feature type="domain" description="Aminotransferase class I/classII large" evidence="10">
    <location>
        <begin position="39"/>
        <end position="361"/>
    </location>
</feature>
<evidence type="ECO:0000256" key="6">
    <source>
        <dbReference type="ARBA" id="ARBA00022679"/>
    </source>
</evidence>
<dbReference type="EC" id="2.6.1.9" evidence="9"/>
<dbReference type="PANTHER" id="PTHR43643">
    <property type="entry name" value="HISTIDINOL-PHOSPHATE AMINOTRANSFERASE 2"/>
    <property type="match status" value="1"/>
</dbReference>
<sequence length="368" mass="40132">MTTTFNAAELALPGIRELQPYQAGKPIEELERELGLSGIVKLASNENPLGVSPLVQAALNVAVKGLARYPDANGFYLKQSLAEKFAVNADQITLGNGSNDVLELLARTYVQPQHEVIFSQHAFVVYPLVTKAIGATPVAVPARDYGHDLDAMAAAVTDKTRMIFIANPNNPTGTFLSSAELEAFLQKIPNQVLVVLDEAYYEYVPAAERAPSMQWITRFPNLVVSRTFSKAYGLAGLRAGFAVSHPQVADLMNRIRQPFNMNHLALTAALTALEDEKFLAESIEVNSAGMRQLIDFCDRHGLTYIPSHGNFLTIEVGPEAGAIYQKLLEMGVIVRPVAGYELPNHLRVSIGLADENDAFCHAMEKILA</sequence>
<dbReference type="HAMAP" id="MF_01023">
    <property type="entry name" value="HisC_aminotrans_2"/>
    <property type="match status" value="1"/>
</dbReference>
<keyword evidence="9" id="KW-0028">Amino-acid biosynthesis</keyword>